<comment type="subcellular location">
    <subcellularLocation>
        <location evidence="1">Nucleus</location>
    </subcellularLocation>
</comment>
<keyword evidence="4" id="KW-0804">Transcription</keyword>
<accession>A0AAF0E1Q1</accession>
<evidence type="ECO:0000256" key="3">
    <source>
        <dbReference type="ARBA" id="ARBA00023125"/>
    </source>
</evidence>
<dbReference type="Gene3D" id="3.40.1810.10">
    <property type="entry name" value="Transcription factor, MADS-box"/>
    <property type="match status" value="1"/>
</dbReference>
<gene>
    <name evidence="8" type="ORF">MOBT1_002104</name>
</gene>
<feature type="compositionally biased region" description="Pro residues" evidence="6">
    <location>
        <begin position="313"/>
        <end position="331"/>
    </location>
</feature>
<dbReference type="GO" id="GO:0045944">
    <property type="term" value="P:positive regulation of transcription by RNA polymerase II"/>
    <property type="evidence" value="ECO:0007669"/>
    <property type="project" value="UniProtKB-ARBA"/>
</dbReference>
<feature type="region of interest" description="Disordered" evidence="6">
    <location>
        <begin position="308"/>
        <end position="332"/>
    </location>
</feature>
<evidence type="ECO:0000256" key="1">
    <source>
        <dbReference type="ARBA" id="ARBA00004123"/>
    </source>
</evidence>
<feature type="region of interest" description="Disordered" evidence="6">
    <location>
        <begin position="407"/>
        <end position="462"/>
    </location>
</feature>
<organism evidence="8 9">
    <name type="scientific">Malassezia obtusa</name>
    <dbReference type="NCBI Taxonomy" id="76774"/>
    <lineage>
        <taxon>Eukaryota</taxon>
        <taxon>Fungi</taxon>
        <taxon>Dikarya</taxon>
        <taxon>Basidiomycota</taxon>
        <taxon>Ustilaginomycotina</taxon>
        <taxon>Malasseziomycetes</taxon>
        <taxon>Malasseziales</taxon>
        <taxon>Malasseziaceae</taxon>
        <taxon>Malassezia</taxon>
    </lineage>
</organism>
<proteinExistence type="predicted"/>
<keyword evidence="3" id="KW-0238">DNA-binding</keyword>
<keyword evidence="2" id="KW-0805">Transcription regulation</keyword>
<feature type="compositionally biased region" description="Polar residues" evidence="6">
    <location>
        <begin position="449"/>
        <end position="462"/>
    </location>
</feature>
<dbReference type="EMBL" id="CP119937">
    <property type="protein sequence ID" value="WFD03415.1"/>
    <property type="molecule type" value="Genomic_DNA"/>
</dbReference>
<dbReference type="SMART" id="SM00432">
    <property type="entry name" value="MADS"/>
    <property type="match status" value="1"/>
</dbReference>
<name>A0AAF0E1Q1_9BASI</name>
<feature type="region of interest" description="Disordered" evidence="6">
    <location>
        <begin position="79"/>
        <end position="145"/>
    </location>
</feature>
<dbReference type="AlphaFoldDB" id="A0AAF0E1Q1"/>
<dbReference type="PROSITE" id="PS00350">
    <property type="entry name" value="MADS_BOX_1"/>
    <property type="match status" value="1"/>
</dbReference>
<dbReference type="InterPro" id="IPR002100">
    <property type="entry name" value="TF_MADSbox"/>
</dbReference>
<keyword evidence="9" id="KW-1185">Reference proteome</keyword>
<evidence type="ECO:0000256" key="4">
    <source>
        <dbReference type="ARBA" id="ARBA00023163"/>
    </source>
</evidence>
<dbReference type="Proteomes" id="UP001214603">
    <property type="component" value="Chromosome 4"/>
</dbReference>
<dbReference type="PROSITE" id="PS50066">
    <property type="entry name" value="MADS_BOX_2"/>
    <property type="match status" value="1"/>
</dbReference>
<dbReference type="Pfam" id="PF00319">
    <property type="entry name" value="SRF-TF"/>
    <property type="match status" value="1"/>
</dbReference>
<feature type="domain" description="MADS-box" evidence="7">
    <location>
        <begin position="1"/>
        <end position="61"/>
    </location>
</feature>
<sequence>MGRKKIKIEPIEGDRNRSATYLKRKYGLFKKAYELAVLTDSDIAVIVFGRNGKLAEFCSGDIDEFLLRYTEYNGTVEKRGPEHFARDGRAKNDDQDDGGGAGPEPCAKRERTHSMVHASSRARLDSRRQSNETATSGEEVSPRVLASHAALASQSGEAFGQLGRRKESAPSDASVPASFVDMRETPLRMANSWDSGSARLEQGGVAAAPVVPDAVHPSRRWSSRETDFAASPFSSHVVARRLSGTPMTGPEMALQDATSRMLPTSTVPAPPGGAAGASSAPQGMDGSPNLATLAMPANPAFGLPMNVNFLDPAPSPTKPAPPPGGPKPAPPGMLAMSPGMAHDGRLEGSGVLTSPLTPGASSFAPPMQAQVENSYSNTPMKIPPAMQPTFSNPLTHEMKRYVPTQGPEIFFPPSDKPPLPGRAVREPGPQVLPGSSQGFVLPQEPPLSPTESSHTRSMFVSQ</sequence>
<feature type="region of interest" description="Disordered" evidence="6">
    <location>
        <begin position="263"/>
        <end position="289"/>
    </location>
</feature>
<evidence type="ECO:0000256" key="5">
    <source>
        <dbReference type="ARBA" id="ARBA00023242"/>
    </source>
</evidence>
<dbReference type="PRINTS" id="PR00404">
    <property type="entry name" value="MADSDOMAIN"/>
</dbReference>
<evidence type="ECO:0000313" key="8">
    <source>
        <dbReference type="EMBL" id="WFD03415.1"/>
    </source>
</evidence>
<dbReference type="GO" id="GO:0003677">
    <property type="term" value="F:DNA binding"/>
    <property type="evidence" value="ECO:0007669"/>
    <property type="project" value="UniProtKB-KW"/>
</dbReference>
<dbReference type="InterPro" id="IPR050142">
    <property type="entry name" value="MADS-box/MEF2_TF"/>
</dbReference>
<dbReference type="PANTHER" id="PTHR48019">
    <property type="entry name" value="SERUM RESPONSE FACTOR HOMOLOG"/>
    <property type="match status" value="1"/>
</dbReference>
<protein>
    <recommendedName>
        <fullName evidence="7">MADS-box domain-containing protein</fullName>
    </recommendedName>
</protein>
<feature type="compositionally biased region" description="Basic and acidic residues" evidence="6">
    <location>
        <begin position="79"/>
        <end position="93"/>
    </location>
</feature>
<keyword evidence="5" id="KW-0539">Nucleus</keyword>
<evidence type="ECO:0000313" key="9">
    <source>
        <dbReference type="Proteomes" id="UP001214603"/>
    </source>
</evidence>
<dbReference type="GO" id="GO:0005634">
    <property type="term" value="C:nucleus"/>
    <property type="evidence" value="ECO:0007669"/>
    <property type="project" value="UniProtKB-SubCell"/>
</dbReference>
<reference evidence="8" key="1">
    <citation type="submission" date="2023-03" db="EMBL/GenBank/DDBJ databases">
        <title>Mating type loci evolution in Malassezia.</title>
        <authorList>
            <person name="Coelho M.A."/>
        </authorList>
    </citation>
    <scope>NUCLEOTIDE SEQUENCE</scope>
    <source>
        <strain evidence="8">CBS 7876</strain>
    </source>
</reference>
<dbReference type="SUPFAM" id="SSF55455">
    <property type="entry name" value="SRF-like"/>
    <property type="match status" value="1"/>
</dbReference>
<evidence type="ECO:0000259" key="7">
    <source>
        <dbReference type="PROSITE" id="PS50066"/>
    </source>
</evidence>
<dbReference type="InterPro" id="IPR036879">
    <property type="entry name" value="TF_MADSbox_sf"/>
</dbReference>
<evidence type="ECO:0000256" key="2">
    <source>
        <dbReference type="ARBA" id="ARBA00023015"/>
    </source>
</evidence>
<evidence type="ECO:0000256" key="6">
    <source>
        <dbReference type="SAM" id="MobiDB-lite"/>
    </source>
</evidence>
<dbReference type="GO" id="GO:0046983">
    <property type="term" value="F:protein dimerization activity"/>
    <property type="evidence" value="ECO:0007669"/>
    <property type="project" value="InterPro"/>
</dbReference>